<reference evidence="4" key="1">
    <citation type="submission" date="2025-08" db="UniProtKB">
        <authorList>
            <consortium name="RefSeq"/>
        </authorList>
    </citation>
    <scope>IDENTIFICATION</scope>
    <source>
        <tissue evidence="4">Muscle</tissue>
    </source>
</reference>
<feature type="domain" description="DZF" evidence="2">
    <location>
        <begin position="37"/>
        <end position="181"/>
    </location>
</feature>
<evidence type="ECO:0000313" key="3">
    <source>
        <dbReference type="Proteomes" id="UP000694941"/>
    </source>
</evidence>
<dbReference type="GeneID" id="106477726"/>
<evidence type="ECO:0000313" key="4">
    <source>
        <dbReference type="RefSeq" id="XP_013793714.1"/>
    </source>
</evidence>
<dbReference type="InterPro" id="IPR006561">
    <property type="entry name" value="DZF_dom"/>
</dbReference>
<dbReference type="InterPro" id="IPR049401">
    <property type="entry name" value="DZF_dom_N"/>
</dbReference>
<dbReference type="PROSITE" id="PS51703">
    <property type="entry name" value="DZF"/>
    <property type="match status" value="1"/>
</dbReference>
<accession>A0ABM1C3X0</accession>
<evidence type="ECO:0000256" key="1">
    <source>
        <dbReference type="SAM" id="MobiDB-lite"/>
    </source>
</evidence>
<proteinExistence type="predicted"/>
<keyword evidence="3" id="KW-1185">Reference proteome</keyword>
<dbReference type="InterPro" id="IPR043519">
    <property type="entry name" value="NT_sf"/>
</dbReference>
<feature type="region of interest" description="Disordered" evidence="1">
    <location>
        <begin position="102"/>
        <end position="129"/>
    </location>
</feature>
<dbReference type="Proteomes" id="UP000694941">
    <property type="component" value="Unplaced"/>
</dbReference>
<dbReference type="PANTHER" id="PTHR45762:SF3">
    <property type="entry name" value="ZINC-FINGER PROTEIN AT 72D, ISOFORM B"/>
    <property type="match status" value="1"/>
</dbReference>
<gene>
    <name evidence="4" type="primary">LOC106477726</name>
</gene>
<feature type="non-terminal residue" evidence="4">
    <location>
        <position position="181"/>
    </location>
</feature>
<name>A0ABM1C3X0_LIMPO</name>
<organism evidence="3 4">
    <name type="scientific">Limulus polyphemus</name>
    <name type="common">Atlantic horseshoe crab</name>
    <dbReference type="NCBI Taxonomy" id="6850"/>
    <lineage>
        <taxon>Eukaryota</taxon>
        <taxon>Metazoa</taxon>
        <taxon>Ecdysozoa</taxon>
        <taxon>Arthropoda</taxon>
        <taxon>Chelicerata</taxon>
        <taxon>Merostomata</taxon>
        <taxon>Xiphosura</taxon>
        <taxon>Limulidae</taxon>
        <taxon>Limulus</taxon>
    </lineage>
</organism>
<sequence length="181" mass="20493">MLEDRLRFGEEMNFLEWQRRYNLESQSTLPPPPLPPRSLITGLPTSVFLPVVPPKRPDSSDDKHVLAKHSSIYPKEEELSAVQKLVTTTEKALKLVSDFLSESDRPKQVVDKPTIKEEDPELSKEDQQPPRVLKGVMRVGVLAKGLLLTGHLNVQLVVMCTEKPTRTLLERVADNLPKQLK</sequence>
<evidence type="ECO:0000259" key="2">
    <source>
        <dbReference type="PROSITE" id="PS51703"/>
    </source>
</evidence>
<feature type="compositionally biased region" description="Basic and acidic residues" evidence="1">
    <location>
        <begin position="102"/>
        <end position="128"/>
    </location>
</feature>
<dbReference type="RefSeq" id="XP_013793714.1">
    <property type="nucleotide sequence ID" value="XM_013938260.1"/>
</dbReference>
<dbReference type="Pfam" id="PF07528">
    <property type="entry name" value="DZF_N"/>
    <property type="match status" value="1"/>
</dbReference>
<dbReference type="Gene3D" id="3.30.460.10">
    <property type="entry name" value="Beta Polymerase, domain 2"/>
    <property type="match status" value="1"/>
</dbReference>
<protein>
    <submittedName>
        <fullName evidence="4">Zinc finger RNA-binding protein-like</fullName>
    </submittedName>
</protein>
<dbReference type="PANTHER" id="PTHR45762">
    <property type="entry name" value="ZINC FINGER RNA-BINDING PROTEIN"/>
    <property type="match status" value="1"/>
</dbReference>